<evidence type="ECO:0000313" key="2">
    <source>
        <dbReference type="EMBL" id="KAJ7225304.1"/>
    </source>
</evidence>
<feature type="region of interest" description="Disordered" evidence="1">
    <location>
        <begin position="1"/>
        <end position="20"/>
    </location>
</feature>
<protein>
    <submittedName>
        <fullName evidence="2">Uncharacterized protein</fullName>
    </submittedName>
</protein>
<accession>A0AAD7E3D0</accession>
<sequence length="181" mass="20376">SNAASSNSTSAASKTSSSGATRSFKLGDNTIITVTANEVQSLSIPATSFAEDIDRLNAMWDDTSSYGKNDSIVKICDHAIALVYLPDIFKKKCVVHYRQSTPDEFWAKFSKDGRKLSYTAICARLRNERKSTDKELAEQARQEYGSEFEGKFRYRCSRTNTWVVMTKDSSIAKEYKHIRNL</sequence>
<dbReference type="EMBL" id="JARJCW010000004">
    <property type="protein sequence ID" value="KAJ7225304.1"/>
    <property type="molecule type" value="Genomic_DNA"/>
</dbReference>
<feature type="non-terminal residue" evidence="2">
    <location>
        <position position="1"/>
    </location>
</feature>
<proteinExistence type="predicted"/>
<evidence type="ECO:0000313" key="3">
    <source>
        <dbReference type="Proteomes" id="UP001219525"/>
    </source>
</evidence>
<dbReference type="Proteomes" id="UP001219525">
    <property type="component" value="Unassembled WGS sequence"/>
</dbReference>
<keyword evidence="3" id="KW-1185">Reference proteome</keyword>
<dbReference type="AlphaFoldDB" id="A0AAD7E3D0"/>
<comment type="caution">
    <text evidence="2">The sequence shown here is derived from an EMBL/GenBank/DDBJ whole genome shotgun (WGS) entry which is preliminary data.</text>
</comment>
<reference evidence="2" key="1">
    <citation type="submission" date="2023-03" db="EMBL/GenBank/DDBJ databases">
        <title>Massive genome expansion in bonnet fungi (Mycena s.s.) driven by repeated elements and novel gene families across ecological guilds.</title>
        <authorList>
            <consortium name="Lawrence Berkeley National Laboratory"/>
            <person name="Harder C.B."/>
            <person name="Miyauchi S."/>
            <person name="Viragh M."/>
            <person name="Kuo A."/>
            <person name="Thoen E."/>
            <person name="Andreopoulos B."/>
            <person name="Lu D."/>
            <person name="Skrede I."/>
            <person name="Drula E."/>
            <person name="Henrissat B."/>
            <person name="Morin E."/>
            <person name="Kohler A."/>
            <person name="Barry K."/>
            <person name="LaButti K."/>
            <person name="Morin E."/>
            <person name="Salamov A."/>
            <person name="Lipzen A."/>
            <person name="Mereny Z."/>
            <person name="Hegedus B."/>
            <person name="Baldrian P."/>
            <person name="Stursova M."/>
            <person name="Weitz H."/>
            <person name="Taylor A."/>
            <person name="Grigoriev I.V."/>
            <person name="Nagy L.G."/>
            <person name="Martin F."/>
            <person name="Kauserud H."/>
        </authorList>
    </citation>
    <scope>NUCLEOTIDE SEQUENCE</scope>
    <source>
        <strain evidence="2">9144</strain>
    </source>
</reference>
<name>A0AAD7E3D0_9AGAR</name>
<evidence type="ECO:0000256" key="1">
    <source>
        <dbReference type="SAM" id="MobiDB-lite"/>
    </source>
</evidence>
<organism evidence="2 3">
    <name type="scientific">Mycena pura</name>
    <dbReference type="NCBI Taxonomy" id="153505"/>
    <lineage>
        <taxon>Eukaryota</taxon>
        <taxon>Fungi</taxon>
        <taxon>Dikarya</taxon>
        <taxon>Basidiomycota</taxon>
        <taxon>Agaricomycotina</taxon>
        <taxon>Agaricomycetes</taxon>
        <taxon>Agaricomycetidae</taxon>
        <taxon>Agaricales</taxon>
        <taxon>Marasmiineae</taxon>
        <taxon>Mycenaceae</taxon>
        <taxon>Mycena</taxon>
    </lineage>
</organism>
<gene>
    <name evidence="2" type="ORF">GGX14DRAFT_348899</name>
</gene>